<dbReference type="InterPro" id="IPR027417">
    <property type="entry name" value="P-loop_NTPase"/>
</dbReference>
<evidence type="ECO:0000313" key="2">
    <source>
        <dbReference type="Proteomes" id="UP000593898"/>
    </source>
</evidence>
<dbReference type="RefSeq" id="YP_010112060.1">
    <property type="nucleotide sequence ID" value="NC_055887.1"/>
</dbReference>
<name>A0A7M1S120_9CAUD</name>
<keyword evidence="1" id="KW-0067">ATP-binding</keyword>
<accession>A0A7M1S120</accession>
<organism evidence="1 2">
    <name type="scientific">uncultured phage cr271_1</name>
    <dbReference type="NCBI Taxonomy" id="2772078"/>
    <lineage>
        <taxon>Viruses</taxon>
        <taxon>Duplodnaviria</taxon>
        <taxon>Heunggongvirae</taxon>
        <taxon>Uroviricota</taxon>
        <taxon>Caudoviricetes</taxon>
        <taxon>Crassvirales</taxon>
        <taxon>Intestiviridae</taxon>
        <taxon>Obtuvirinae</taxon>
        <taxon>Hacihdavirus</taxon>
        <taxon>Hacihdavirus animalis</taxon>
    </lineage>
</organism>
<sequence length="380" mass="43057">MNITQISQANGKDPVSTLGFTDDQLNAYNGLIEFINSPYNENDYKRALVGAAGTGKTYLVKALIKNCGYSYSTIGLAAPTHKACRVLNESIGISNIKINTLQSDLGLRLNFDVDKFDINNPPFDPKGRIKIGDYKLYIVDESSMINRGLCMFLEKTCKTNHCKIIYIGDASQLAPVNEKYSSAFKGVRVFTLKQVVRQGEDNPISHLLELLRFDIEHKSFTFLEYITKNRSRFNEDNTKGYQVCTAQEFDTIVYNNFNDDALTSNIDFAKVIGYTNNTVSAWNKFVRNAIIKDADKSVITKNDLIISYITIVNQFNECIIKNSEEYILRDVVNYVHPKYQLKGFMVRFTAIHGGSSTTPLFVLTIKICLLYKCILNYLKK</sequence>
<keyword evidence="1" id="KW-0347">Helicase</keyword>
<dbReference type="GeneID" id="65130518"/>
<dbReference type="GO" id="GO:0004386">
    <property type="term" value="F:helicase activity"/>
    <property type="evidence" value="ECO:0007669"/>
    <property type="project" value="UniProtKB-KW"/>
</dbReference>
<keyword evidence="2" id="KW-1185">Reference proteome</keyword>
<evidence type="ECO:0000313" key="1">
    <source>
        <dbReference type="EMBL" id="QOR59902.1"/>
    </source>
</evidence>
<keyword evidence="1" id="KW-0378">Hydrolase</keyword>
<reference evidence="1 2" key="1">
    <citation type="submission" date="2020-07" db="EMBL/GenBank/DDBJ databases">
        <title>Taxonomic proposal: Crassvirales, a new order of highly abundant and diverse bacterial viruses.</title>
        <authorList>
            <person name="Shkoporov A.N."/>
            <person name="Stockdale S.R."/>
            <person name="Guerin E."/>
            <person name="Ross R.P."/>
            <person name="Hill C."/>
        </authorList>
    </citation>
    <scope>NUCLEOTIDE SEQUENCE [LARGE SCALE GENOMIC DNA]</scope>
</reference>
<keyword evidence="1" id="KW-0547">Nucleotide-binding</keyword>
<dbReference type="EMBL" id="MT774394">
    <property type="protein sequence ID" value="QOR59902.1"/>
    <property type="molecule type" value="Genomic_DNA"/>
</dbReference>
<dbReference type="KEGG" id="vg:65130518"/>
<dbReference type="Proteomes" id="UP000593898">
    <property type="component" value="Segment"/>
</dbReference>
<dbReference type="Pfam" id="PF13604">
    <property type="entry name" value="AAA_30"/>
    <property type="match status" value="1"/>
</dbReference>
<protein>
    <submittedName>
        <fullName evidence="1">ATP-dependent DNA helicase</fullName>
    </submittedName>
</protein>
<proteinExistence type="predicted"/>
<dbReference type="SUPFAM" id="SSF52540">
    <property type="entry name" value="P-loop containing nucleoside triphosphate hydrolases"/>
    <property type="match status" value="2"/>
</dbReference>
<dbReference type="Gene3D" id="3.40.50.300">
    <property type="entry name" value="P-loop containing nucleotide triphosphate hydrolases"/>
    <property type="match status" value="1"/>
</dbReference>